<dbReference type="Pfam" id="PF04107">
    <property type="entry name" value="GCS2"/>
    <property type="match status" value="1"/>
</dbReference>
<dbReference type="InterPro" id="IPR006336">
    <property type="entry name" value="GCS2"/>
</dbReference>
<dbReference type="InterPro" id="IPR050141">
    <property type="entry name" value="GCL_type2/YbdK_subfam"/>
</dbReference>
<protein>
    <submittedName>
        <fullName evidence="1">Glutamate--cysteine ligase</fullName>
    </submittedName>
</protein>
<keyword evidence="1" id="KW-0436">Ligase</keyword>
<sequence>MSNTNRLHLFEAFGIELEYMIVDIETLNVKPIADEVFKSLTGEYIGEINMGPVTWSNELALHVLELKCSHPTKDLVQLGVDFQEAIEQMNELLATFNARLMPTAAHPWMDPETESFRWTHDSGEIYAAYDRIFNCKGHGWSNLQSTHINLPFYDDEEFSKLHGAIRLILPLLPALSASSPIIGGKFTNFLDKRLDYYQNNQKIIPSLTGKVIPEAIFSKRTYRKYIYSQIEEDIAPHDPDGILDPIWLNSRGAIARFDRGAIEIRIIDIQECPSADLAIANLVIAFLQMLTQEKIMTSEVQHEFKTTDLQAIFKSVIRHGEHTVINDKEYLKAFGFNPYEEVTAGDFWRKMLINLHIMYPERLEPWYDQIHKILDQGTLASRILASTNQNYEHSNLKMVYRELTDCLENNQMFDPCLEGAF</sequence>
<evidence type="ECO:0000313" key="1">
    <source>
        <dbReference type="EMBL" id="KOF04639.1"/>
    </source>
</evidence>
<accession>A0A0L8AQM7</accession>
<dbReference type="EMBL" id="JSVA01000001">
    <property type="protein sequence ID" value="KOF04639.1"/>
    <property type="molecule type" value="Genomic_DNA"/>
</dbReference>
<comment type="caution">
    <text evidence="1">The sequence shown here is derived from an EMBL/GenBank/DDBJ whole genome shotgun (WGS) entry which is preliminary data.</text>
</comment>
<dbReference type="RefSeq" id="WP_053221796.1">
    <property type="nucleotide sequence ID" value="NZ_JSVA01000001.1"/>
</dbReference>
<reference evidence="2" key="1">
    <citation type="submission" date="2014-11" db="EMBL/GenBank/DDBJ databases">
        <title>Genome sequencing of Roseivirga sp. D-25.</title>
        <authorList>
            <person name="Selvaratnam C."/>
            <person name="Thevarajoo S."/>
            <person name="Goh K.M."/>
            <person name="Eee R."/>
            <person name="Chan K.-G."/>
            <person name="Chong C.S."/>
        </authorList>
    </citation>
    <scope>NUCLEOTIDE SEQUENCE [LARGE SCALE GENOMIC DNA]</scope>
    <source>
        <strain evidence="2">D-25</strain>
    </source>
</reference>
<keyword evidence="2" id="KW-1185">Reference proteome</keyword>
<proteinExistence type="predicted"/>
<organism evidence="1 2">
    <name type="scientific">Roseivirga seohaensis subsp. aquiponti</name>
    <dbReference type="NCBI Taxonomy" id="1566026"/>
    <lineage>
        <taxon>Bacteria</taxon>
        <taxon>Pseudomonadati</taxon>
        <taxon>Bacteroidota</taxon>
        <taxon>Cytophagia</taxon>
        <taxon>Cytophagales</taxon>
        <taxon>Roseivirgaceae</taxon>
        <taxon>Roseivirga</taxon>
    </lineage>
</organism>
<dbReference type="SUPFAM" id="SSF55931">
    <property type="entry name" value="Glutamine synthetase/guanido kinase"/>
    <property type="match status" value="1"/>
</dbReference>
<dbReference type="OrthoDB" id="9804786at2"/>
<name>A0A0L8AQM7_9BACT</name>
<dbReference type="Gene3D" id="3.30.590.20">
    <property type="match status" value="1"/>
</dbReference>
<evidence type="ECO:0000313" key="2">
    <source>
        <dbReference type="Proteomes" id="UP000036908"/>
    </source>
</evidence>
<dbReference type="GO" id="GO:0004357">
    <property type="term" value="F:glutamate-cysteine ligase activity"/>
    <property type="evidence" value="ECO:0007669"/>
    <property type="project" value="InterPro"/>
</dbReference>
<dbReference type="PANTHER" id="PTHR36510">
    <property type="entry name" value="GLUTAMATE--CYSTEINE LIGASE 2-RELATED"/>
    <property type="match status" value="1"/>
</dbReference>
<dbReference type="AlphaFoldDB" id="A0A0L8AQM7"/>
<dbReference type="Proteomes" id="UP000036908">
    <property type="component" value="Unassembled WGS sequence"/>
</dbReference>
<dbReference type="GO" id="GO:0042398">
    <property type="term" value="P:modified amino acid biosynthetic process"/>
    <property type="evidence" value="ECO:0007669"/>
    <property type="project" value="InterPro"/>
</dbReference>
<dbReference type="PATRIC" id="fig|1566026.4.peg.184"/>
<gene>
    <name evidence="1" type="ORF">OB69_00865</name>
</gene>
<dbReference type="PANTHER" id="PTHR36510:SF1">
    <property type="entry name" value="GLUTAMATE--CYSTEINE LIGASE 2-RELATED"/>
    <property type="match status" value="1"/>
</dbReference>
<dbReference type="InterPro" id="IPR014746">
    <property type="entry name" value="Gln_synth/guanido_kin_cat_dom"/>
</dbReference>